<dbReference type="InterPro" id="IPR051449">
    <property type="entry name" value="ABC-2_transporter_component"/>
</dbReference>
<organism evidence="10 11">
    <name type="scientific">Methylacidimicrobium tartarophylax</name>
    <dbReference type="NCBI Taxonomy" id="1041768"/>
    <lineage>
        <taxon>Bacteria</taxon>
        <taxon>Pseudomonadati</taxon>
        <taxon>Verrucomicrobiota</taxon>
        <taxon>Methylacidimicrobium</taxon>
    </lineage>
</organism>
<feature type="transmembrane region" description="Helical" evidence="8">
    <location>
        <begin position="254"/>
        <end position="273"/>
    </location>
</feature>
<accession>A0A5E6M849</accession>
<dbReference type="PANTHER" id="PTHR30294">
    <property type="entry name" value="MEMBRANE COMPONENT OF ABC TRANSPORTER YHHJ-RELATED"/>
    <property type="match status" value="1"/>
</dbReference>
<dbReference type="InterPro" id="IPR047817">
    <property type="entry name" value="ABC2_TM_bact-type"/>
</dbReference>
<comment type="subcellular location">
    <subcellularLocation>
        <location evidence="1">Cell membrane</location>
        <topology evidence="1">Multi-pass membrane protein</topology>
    </subcellularLocation>
</comment>
<evidence type="ECO:0000256" key="1">
    <source>
        <dbReference type="ARBA" id="ARBA00004651"/>
    </source>
</evidence>
<evidence type="ECO:0000256" key="8">
    <source>
        <dbReference type="SAM" id="Phobius"/>
    </source>
</evidence>
<dbReference type="OrthoDB" id="9776218at2"/>
<evidence type="ECO:0000256" key="5">
    <source>
        <dbReference type="ARBA" id="ARBA00022692"/>
    </source>
</evidence>
<feature type="transmembrane region" description="Helical" evidence="8">
    <location>
        <begin position="175"/>
        <end position="198"/>
    </location>
</feature>
<dbReference type="PROSITE" id="PS51012">
    <property type="entry name" value="ABC_TM2"/>
    <property type="match status" value="1"/>
</dbReference>
<evidence type="ECO:0000256" key="4">
    <source>
        <dbReference type="ARBA" id="ARBA00022475"/>
    </source>
</evidence>
<evidence type="ECO:0000256" key="3">
    <source>
        <dbReference type="ARBA" id="ARBA00022448"/>
    </source>
</evidence>
<name>A0A5E6M849_9BACT</name>
<keyword evidence="3" id="KW-0813">Transport</keyword>
<protein>
    <submittedName>
        <fullName evidence="10">Inner membrane transport permease YbhR</fullName>
    </submittedName>
</protein>
<dbReference type="PANTHER" id="PTHR30294:SF44">
    <property type="entry name" value="MULTIDRUG ABC TRANSPORTER PERMEASE YBHR-RELATED"/>
    <property type="match status" value="1"/>
</dbReference>
<keyword evidence="6 8" id="KW-1133">Transmembrane helix</keyword>
<keyword evidence="11" id="KW-1185">Reference proteome</keyword>
<gene>
    <name evidence="10" type="primary">ybhR</name>
    <name evidence="10" type="ORF">MAMT_00670</name>
</gene>
<feature type="transmembrane region" description="Helical" evidence="8">
    <location>
        <begin position="285"/>
        <end position="306"/>
    </location>
</feature>
<dbReference type="GO" id="GO:0140359">
    <property type="term" value="F:ABC-type transporter activity"/>
    <property type="evidence" value="ECO:0007669"/>
    <property type="project" value="InterPro"/>
</dbReference>
<dbReference type="Pfam" id="PF12698">
    <property type="entry name" value="ABC2_membrane_3"/>
    <property type="match status" value="1"/>
</dbReference>
<feature type="transmembrane region" description="Helical" evidence="8">
    <location>
        <begin position="346"/>
        <end position="364"/>
    </location>
</feature>
<dbReference type="Proteomes" id="UP000334923">
    <property type="component" value="Unassembled WGS sequence"/>
</dbReference>
<evidence type="ECO:0000313" key="10">
    <source>
        <dbReference type="EMBL" id="VVM05533.1"/>
    </source>
</evidence>
<evidence type="ECO:0000313" key="11">
    <source>
        <dbReference type="Proteomes" id="UP000334923"/>
    </source>
</evidence>
<keyword evidence="4" id="KW-1003">Cell membrane</keyword>
<dbReference type="InterPro" id="IPR013525">
    <property type="entry name" value="ABC2_TM"/>
</dbReference>
<keyword evidence="5 8" id="KW-0812">Transmembrane</keyword>
<dbReference type="GO" id="GO:0005886">
    <property type="term" value="C:plasma membrane"/>
    <property type="evidence" value="ECO:0007669"/>
    <property type="project" value="UniProtKB-SubCell"/>
</dbReference>
<comment type="similarity">
    <text evidence="2">Belongs to the ABC-2 integral membrane protein family.</text>
</comment>
<dbReference type="AlphaFoldDB" id="A0A5E6M849"/>
<feature type="domain" description="ABC transmembrane type-2" evidence="9">
    <location>
        <begin position="129"/>
        <end position="367"/>
    </location>
</feature>
<proteinExistence type="inferred from homology"/>
<keyword evidence="7 8" id="KW-0472">Membrane</keyword>
<evidence type="ECO:0000256" key="6">
    <source>
        <dbReference type="ARBA" id="ARBA00022989"/>
    </source>
</evidence>
<evidence type="ECO:0000259" key="9">
    <source>
        <dbReference type="PROSITE" id="PS51012"/>
    </source>
</evidence>
<feature type="transmembrane region" description="Helical" evidence="8">
    <location>
        <begin position="21"/>
        <end position="41"/>
    </location>
</feature>
<reference evidence="10 11" key="1">
    <citation type="submission" date="2019-09" db="EMBL/GenBank/DDBJ databases">
        <authorList>
            <person name="Cremers G."/>
        </authorList>
    </citation>
    <scope>NUCLEOTIDE SEQUENCE [LARGE SCALE GENOMIC DNA]</scope>
    <source>
        <strain evidence="10">4A</strain>
    </source>
</reference>
<dbReference type="EMBL" id="CABFVA020000024">
    <property type="protein sequence ID" value="VVM05533.1"/>
    <property type="molecule type" value="Genomic_DNA"/>
</dbReference>
<evidence type="ECO:0000256" key="7">
    <source>
        <dbReference type="ARBA" id="ARBA00023136"/>
    </source>
</evidence>
<dbReference type="RefSeq" id="WP_142659598.1">
    <property type="nucleotide sequence ID" value="NZ_CABFVA020000024.1"/>
</dbReference>
<feature type="transmembrane region" description="Helical" evidence="8">
    <location>
        <begin position="219"/>
        <end position="248"/>
    </location>
</feature>
<sequence length="369" mass="40997">MRHRIFGLILKELLALFRDKRSRFVVIGPPLIQLIIFGYAATFDVNRIPYASYDEENSGVSRDLLARFEGSRVFRHWGRIHSDDELAKVIDRKEVLLVIHIGRNFSRDLFASPPARMQAIVDGRNSNTAGILLGYVGQIVVDFNASWLPLHGIKPPPAVLQPRAWFNPNLESRWFIVPGLLATLTLVVSIMTVGLSVAREREAGTLDQLLVTPMTPSEIVLGKVIPGFLVAMGEVTLIFLAAVFWFRIPFVGNLLALYVGLAFYSLATIGIGLTISSVSATQQQALLGSFFFLSPAIVLSGFSTPIRNMPELVQWLTLLNPLRFALVVTRRVFLEGAGFAEVWPQFIPMALIAAGSLLGAWWVFRRRVG</sequence>
<evidence type="ECO:0000256" key="2">
    <source>
        <dbReference type="ARBA" id="ARBA00007783"/>
    </source>
</evidence>